<evidence type="ECO:0000256" key="1">
    <source>
        <dbReference type="ARBA" id="ARBA00010688"/>
    </source>
</evidence>
<evidence type="ECO:0000256" key="5">
    <source>
        <dbReference type="ARBA" id="ARBA00022840"/>
    </source>
</evidence>
<dbReference type="PROSITE" id="PS00583">
    <property type="entry name" value="PFKB_KINASES_1"/>
    <property type="match status" value="1"/>
</dbReference>
<organism evidence="7 8">
    <name type="scientific">Microvirga thermotolerans</name>
    <dbReference type="NCBI Taxonomy" id="2651334"/>
    <lineage>
        <taxon>Bacteria</taxon>
        <taxon>Pseudomonadati</taxon>
        <taxon>Pseudomonadota</taxon>
        <taxon>Alphaproteobacteria</taxon>
        <taxon>Hyphomicrobiales</taxon>
        <taxon>Methylobacteriaceae</taxon>
        <taxon>Microvirga</taxon>
    </lineage>
</organism>
<protein>
    <submittedName>
        <fullName evidence="7">Fructokinase</fullName>
    </submittedName>
</protein>
<feature type="domain" description="Carbohydrate kinase PfkB" evidence="6">
    <location>
        <begin position="1"/>
        <end position="308"/>
    </location>
</feature>
<keyword evidence="8" id="KW-1185">Reference proteome</keyword>
<keyword evidence="3" id="KW-0547">Nucleotide-binding</keyword>
<dbReference type="SUPFAM" id="SSF53613">
    <property type="entry name" value="Ribokinase-like"/>
    <property type="match status" value="1"/>
</dbReference>
<gene>
    <name evidence="7" type="ORF">GDR74_11205</name>
</gene>
<dbReference type="GO" id="GO:0005524">
    <property type="term" value="F:ATP binding"/>
    <property type="evidence" value="ECO:0007669"/>
    <property type="project" value="UniProtKB-KW"/>
</dbReference>
<evidence type="ECO:0000313" key="7">
    <source>
        <dbReference type="EMBL" id="QFU16749.1"/>
    </source>
</evidence>
<keyword evidence="5" id="KW-0067">ATP-binding</keyword>
<dbReference type="GO" id="GO:0016301">
    <property type="term" value="F:kinase activity"/>
    <property type="evidence" value="ECO:0007669"/>
    <property type="project" value="UniProtKB-KW"/>
</dbReference>
<dbReference type="InterPro" id="IPR002173">
    <property type="entry name" value="Carboh/pur_kinase_PfkB_CS"/>
</dbReference>
<keyword evidence="2" id="KW-0808">Transferase</keyword>
<name>A0A5P9JWZ0_9HYPH</name>
<evidence type="ECO:0000313" key="8">
    <source>
        <dbReference type="Proteomes" id="UP000325614"/>
    </source>
</evidence>
<dbReference type="InterPro" id="IPR011611">
    <property type="entry name" value="PfkB_dom"/>
</dbReference>
<reference evidence="7 8" key="1">
    <citation type="submission" date="2019-10" db="EMBL/GenBank/DDBJ databases">
        <title>Isolation, Identification of Microvirga thermotolerans HR1, a novel thermophilic bacterium and Comparative Genomics of the genus Microvirga.</title>
        <authorList>
            <person name="Li J."/>
            <person name="Zhang W."/>
            <person name="Lin M."/>
            <person name="Wang J."/>
        </authorList>
    </citation>
    <scope>NUCLEOTIDE SEQUENCE [LARGE SCALE GENOMIC DNA]</scope>
    <source>
        <strain evidence="7 8">HR1</strain>
    </source>
</reference>
<accession>A0A5P9JWZ0</accession>
<evidence type="ECO:0000256" key="2">
    <source>
        <dbReference type="ARBA" id="ARBA00022679"/>
    </source>
</evidence>
<dbReference type="RefSeq" id="WP_152586391.1">
    <property type="nucleotide sequence ID" value="NZ_CP045423.1"/>
</dbReference>
<evidence type="ECO:0000259" key="6">
    <source>
        <dbReference type="Pfam" id="PF00294"/>
    </source>
</evidence>
<dbReference type="KEGG" id="mico:GDR74_11205"/>
<dbReference type="CDD" id="cd01167">
    <property type="entry name" value="bac_FRK"/>
    <property type="match status" value="1"/>
</dbReference>
<dbReference type="Proteomes" id="UP000325614">
    <property type="component" value="Chromosome"/>
</dbReference>
<dbReference type="PANTHER" id="PTHR43085">
    <property type="entry name" value="HEXOKINASE FAMILY MEMBER"/>
    <property type="match status" value="1"/>
</dbReference>
<evidence type="ECO:0000256" key="4">
    <source>
        <dbReference type="ARBA" id="ARBA00022777"/>
    </source>
</evidence>
<sequence>MADVVTFGELLVDFVPTVTGRSLAGTEAFRKAAGGAPANVAVGLARLGVPSAFMGMVGEDGFGHFLADALRESGVDTSLLRFTRDAQTALAFVSLREDGEREFLFYRNPSADMLMAPEHVDGEAIRKARAFHFGSISLIAEPSRAATLHAADLAQASGKLVTYDPNLRLALWPDADAAREGMRLGLERARIVKISEEEVAFLTGRNDPIAGARSLWTDRLAFMAVTCGGAGCFWLTPEAQGRVPGLPVEAVDATGAGDAFMAAIVAQFLAEPDIPRDPARLDAICRFANAAGALTVTGRGAIPSLPTRAAVEAFLDEGGP</sequence>
<dbReference type="InterPro" id="IPR029056">
    <property type="entry name" value="Ribokinase-like"/>
</dbReference>
<keyword evidence="4 7" id="KW-0418">Kinase</keyword>
<comment type="similarity">
    <text evidence="1">Belongs to the carbohydrate kinase PfkB family.</text>
</comment>
<dbReference type="EMBL" id="CP045423">
    <property type="protein sequence ID" value="QFU16749.1"/>
    <property type="molecule type" value="Genomic_DNA"/>
</dbReference>
<dbReference type="Pfam" id="PF00294">
    <property type="entry name" value="PfkB"/>
    <property type="match status" value="1"/>
</dbReference>
<dbReference type="AlphaFoldDB" id="A0A5P9JWZ0"/>
<evidence type="ECO:0000256" key="3">
    <source>
        <dbReference type="ARBA" id="ARBA00022741"/>
    </source>
</evidence>
<dbReference type="Gene3D" id="3.40.1190.20">
    <property type="match status" value="1"/>
</dbReference>
<dbReference type="InterPro" id="IPR050306">
    <property type="entry name" value="PfkB_Carbo_kinase"/>
</dbReference>
<dbReference type="PANTHER" id="PTHR43085:SF1">
    <property type="entry name" value="PSEUDOURIDINE KINASE-RELATED"/>
    <property type="match status" value="1"/>
</dbReference>
<proteinExistence type="inferred from homology"/>